<evidence type="ECO:0000313" key="1">
    <source>
        <dbReference type="EMBL" id="QUC66555.1"/>
    </source>
</evidence>
<name>A0AC61N293_9FIRM</name>
<protein>
    <submittedName>
        <fullName evidence="1">Beta-lactamase family protein</fullName>
    </submittedName>
</protein>
<organism evidence="1 2">
    <name type="scientific">Aristaeella hokkaidonensis</name>
    <dbReference type="NCBI Taxonomy" id="3046382"/>
    <lineage>
        <taxon>Bacteria</taxon>
        <taxon>Bacillati</taxon>
        <taxon>Bacillota</taxon>
        <taxon>Clostridia</taxon>
        <taxon>Eubacteriales</taxon>
        <taxon>Aristaeellaceae</taxon>
        <taxon>Aristaeella</taxon>
    </lineage>
</organism>
<reference evidence="1" key="1">
    <citation type="submission" date="2021-01" db="EMBL/GenBank/DDBJ databases">
        <title>Complete genome sequence of Clostridiales bacterium R-7.</title>
        <authorList>
            <person name="Mahoney-Kurpe S.C."/>
            <person name="Palevich N."/>
            <person name="Koike S."/>
            <person name="Moon C.D."/>
            <person name="Attwood G.T."/>
        </authorList>
    </citation>
    <scope>NUCLEOTIDE SEQUENCE</scope>
    <source>
        <strain evidence="1">R-7</strain>
    </source>
</reference>
<evidence type="ECO:0000313" key="2">
    <source>
        <dbReference type="Proteomes" id="UP000682782"/>
    </source>
</evidence>
<keyword evidence="2" id="KW-1185">Reference proteome</keyword>
<sequence>MGLQEKLSACLRQAVENHEAAGVSLLILKDGEELCHVREGYADIETGKQLRRDSIFRLYSQSKPITAAAAMILADRGILDLMAPVDQYLPGFANPRVVEADGTIRPAIRAPWVIELLGMTSGLCYPDVDAAGQYAARVFDADHAEIAAGGGMSTLEFCNRLGEQPLAFEPGTRWRYGTSADILGAVIEAATGKRFSDFLREELFEPLGMKDTAFWVPEEKRDRLVTCYRRVPGGLEKFSSLHLAVGQYDREPAFESGGAGLVSTLDDYAAFARMLMNGGKAEGRRILSEAAVRYMTTPQLSGSVRKDVWDSLGGYNYSCLMRVCDHPGRAAMFTVKNEYGWDGWLGTYFANLPDQKITFLLAQNVTDAGTTAVTRKCRNILAASLDD</sequence>
<proteinExistence type="predicted"/>
<dbReference type="Proteomes" id="UP000682782">
    <property type="component" value="Chromosome"/>
</dbReference>
<dbReference type="EMBL" id="CP068393">
    <property type="protein sequence ID" value="QUC66555.1"/>
    <property type="molecule type" value="Genomic_DNA"/>
</dbReference>
<accession>A0AC61N293</accession>
<gene>
    <name evidence="1" type="ORF">JYE49_11915</name>
</gene>